<dbReference type="GO" id="GO:0005730">
    <property type="term" value="C:nucleolus"/>
    <property type="evidence" value="ECO:0007669"/>
    <property type="project" value="TreeGrafter"/>
</dbReference>
<feature type="domain" description="Nucleolar 27S pre-rRNA processing Urb2/Npa2 C-terminal" evidence="1">
    <location>
        <begin position="1182"/>
        <end position="1388"/>
    </location>
</feature>
<dbReference type="GO" id="GO:0042254">
    <property type="term" value="P:ribosome biogenesis"/>
    <property type="evidence" value="ECO:0007669"/>
    <property type="project" value="TreeGrafter"/>
</dbReference>
<proteinExistence type="predicted"/>
<dbReference type="eggNOG" id="ENOG502S651">
    <property type="taxonomic scope" value="Eukaryota"/>
</dbReference>
<reference evidence="2" key="1">
    <citation type="submission" date="2020-05" db="UniProtKB">
        <authorList>
            <consortium name="EnsemblMetazoa"/>
        </authorList>
    </citation>
    <scope>IDENTIFICATION</scope>
    <source>
        <strain evidence="2">Aabys</strain>
    </source>
</reference>
<sequence>MSTEEEFSKWLRRKDKTFEENLKFAIKAWQSVEFILPTKYEIILQWISEHTDVPDDHLNKDDLKELLKLRAQPGLISKDVKYTFIKWCLQMSGLYDHSTRKWCEILALLIEFELLQDLLRIDYEIQAKVYEAIFTSYELYLSKIVNNFLSTNETEFIASILRTLKETIQRCGDVTKFQTNYTSNTLDAMTNVVLIMRTLKVDFFQEFTEIERLLTMEMSDMDLSERINKMSLHVRLLVLESSIVNRRNVDDYTNVILTNIFDESTEDTSLKLTIAAYVLEMFSRHDVNINMEWSKSETALQFLGKRIYDVIKEVQDTHLKEVLMVLCAALRLNPLILEDNVFKITANVILATKSGDIKEKQLFEEYLVLLMDMFRRLSRAEKFVSNLIKALNTRLEKVDIAATNKRKGQNEINCTSSKKKKMEKPIESENPNQGIAKKYLDILFQDFFKPVMTQKKLEENSALSMSLSFPTLTNFWPSNPVGVAFSKIVTGLVTKPSLVIWKTLLFSLKELIESYQDKRTLNEKELLQLDFHVALLAQYFAGSKLAEQSGHYLSDINNQRKLTVEVLQVFGKFILDREHQPRTMAAFLELSYFATSLELMIVFYRPDGSADETLQPQKLLEKLHCFLSPEEWLLIQQRVLNFGQSSCKYLLQRLSMQKSQSSLLLMVNSPQQEKMQLERTFETGDKEQLHSFLKSNNAKWLISQLPRSRKIPVAEYVIQSKDLLTIACHDLDLLEFSCLAIYENICSSFSSKSVFRLKSLSCEFDEIRQCVEVSATETLIKRLISVINERTDKEYKIKRIDTDQIRTNLNLLSQLPIGHLRRQRKTIIFALHLCLYRDLKCGNEDELAAQALDIMKDILHFGQQVLIFKYFDAKRLLNLLPTETCWQLYEFLFSTLKNEEKGTDKFLDDLVAIINEALSLHTMDNEHRKLLLIAIDSLASITGPSAKRMRKHLMSFLKIFSKYLDEHFDESNDGTSKKDKKFVQKTLAGFASYASVLLAKATKVKDEKENQNEHSNDTMLEQEIDENFRRINKIYIGHSMDYRNPHALRLMNLALSHRELLHLDQDEIEFVLTNYWTQINADLQSLEGHSNSKTIETAIKLIISNKTNEDLLLTLKYLANNAENTNVSNVLKLLRLIAKCPFSTIKGAIFNEMYKKITFNITLHLERDERQQFTDYDKVIEILLCHEAVLENKMISISTDTMDSILSFLMEINIKKFPLCDTNIHIFNSLHISISGVCSSIIKHRHLLLMDRAPQYMHVFKDLIQSVVWYKSDRQKDTALPSDELDNLAELAMKLEALMHLIAQHSVAFKRVSPFILTFIINLMVKNQRPTTLYNKVKTHVESICYDLVGICDHRAKHFILRCSNEAGRQLYEVLVKDYQKYHKFKGKV</sequence>
<protein>
    <submittedName>
        <fullName evidence="4">Uncharacterized protein LOC101894858</fullName>
    </submittedName>
</protein>
<dbReference type="VEuPathDB" id="VectorBase:MDOA004045"/>
<dbReference type="PANTHER" id="PTHR15682">
    <property type="entry name" value="UNHEALTHY RIBOSOME BIOGENESIS PROTEIN 2 HOMOLOG"/>
    <property type="match status" value="1"/>
</dbReference>
<dbReference type="PANTHER" id="PTHR15682:SF2">
    <property type="entry name" value="UNHEALTHY RIBOSOME BIOGENESIS PROTEIN 2 HOMOLOG"/>
    <property type="match status" value="1"/>
</dbReference>
<evidence type="ECO:0000313" key="4">
    <source>
        <dbReference type="RefSeq" id="XP_005180794.1"/>
    </source>
</evidence>
<dbReference type="EnsemblMetazoa" id="MDOA004045-RA">
    <property type="protein sequence ID" value="MDOA004045-PA"/>
    <property type="gene ID" value="MDOA004045"/>
</dbReference>
<dbReference type="Proteomes" id="UP001652621">
    <property type="component" value="Unplaced"/>
</dbReference>
<dbReference type="OrthoDB" id="160374at2759"/>
<dbReference type="GeneID" id="101894858"/>
<keyword evidence="3" id="KW-1185">Reference proteome</keyword>
<dbReference type="InterPro" id="IPR052609">
    <property type="entry name" value="Ribosome_Biogenesis_Reg"/>
</dbReference>
<dbReference type="VEuPathDB" id="VectorBase:MDOMA2_003926"/>
<evidence type="ECO:0000313" key="2">
    <source>
        <dbReference type="EnsemblMetazoa" id="MDOA004045-PA"/>
    </source>
</evidence>
<accession>A0A1I8MEF1</accession>
<dbReference type="Pfam" id="PF10441">
    <property type="entry name" value="Urb2"/>
    <property type="match status" value="1"/>
</dbReference>
<gene>
    <name evidence="2" type="primary">101894858</name>
    <name evidence="4" type="synonym">LOC101894858</name>
</gene>
<name>A0A1I8MEF1_MUSDO</name>
<dbReference type="RefSeq" id="XP_005180794.1">
    <property type="nucleotide sequence ID" value="XM_005180737.3"/>
</dbReference>
<evidence type="ECO:0000259" key="1">
    <source>
        <dbReference type="Pfam" id="PF10441"/>
    </source>
</evidence>
<reference evidence="4" key="2">
    <citation type="submission" date="2025-04" db="UniProtKB">
        <authorList>
            <consortium name="RefSeq"/>
        </authorList>
    </citation>
    <scope>IDENTIFICATION</scope>
    <source>
        <strain evidence="4">Aabys</strain>
    </source>
</reference>
<dbReference type="KEGG" id="mde:101894858"/>
<evidence type="ECO:0000313" key="3">
    <source>
        <dbReference type="Proteomes" id="UP001652621"/>
    </source>
</evidence>
<organism evidence="2">
    <name type="scientific">Musca domestica</name>
    <name type="common">House fly</name>
    <dbReference type="NCBI Taxonomy" id="7370"/>
    <lineage>
        <taxon>Eukaryota</taxon>
        <taxon>Metazoa</taxon>
        <taxon>Ecdysozoa</taxon>
        <taxon>Arthropoda</taxon>
        <taxon>Hexapoda</taxon>
        <taxon>Insecta</taxon>
        <taxon>Pterygota</taxon>
        <taxon>Neoptera</taxon>
        <taxon>Endopterygota</taxon>
        <taxon>Diptera</taxon>
        <taxon>Brachycera</taxon>
        <taxon>Muscomorpha</taxon>
        <taxon>Muscoidea</taxon>
        <taxon>Muscidae</taxon>
        <taxon>Musca</taxon>
    </lineage>
</organism>
<dbReference type="InterPro" id="IPR018849">
    <property type="entry name" value="Urb2/Npa2_C"/>
</dbReference>